<dbReference type="SUPFAM" id="SSF47413">
    <property type="entry name" value="lambda repressor-like DNA-binding domains"/>
    <property type="match status" value="1"/>
</dbReference>
<evidence type="ECO:0000313" key="1">
    <source>
        <dbReference type="EMBL" id="EAG9855419.1"/>
    </source>
</evidence>
<name>A0A465RHA6_LISMN</name>
<organism evidence="1 2">
    <name type="scientific">Listeria monocytogenes</name>
    <dbReference type="NCBI Taxonomy" id="1639"/>
    <lineage>
        <taxon>Bacteria</taxon>
        <taxon>Bacillati</taxon>
        <taxon>Bacillota</taxon>
        <taxon>Bacilli</taxon>
        <taxon>Bacillales</taxon>
        <taxon>Listeriaceae</taxon>
        <taxon>Listeria</taxon>
    </lineage>
</organism>
<dbReference type="InterPro" id="IPR010982">
    <property type="entry name" value="Lambda_DNA-bd_dom_sf"/>
</dbReference>
<dbReference type="AlphaFoldDB" id="A0A465RHA6"/>
<proteinExistence type="predicted"/>
<dbReference type="PROSITE" id="PS50943">
    <property type="entry name" value="HTH_CROC1"/>
    <property type="match status" value="1"/>
</dbReference>
<dbReference type="Proteomes" id="UP000548826">
    <property type="component" value="Unassembled WGS sequence"/>
</dbReference>
<dbReference type="EMBL" id="AABEQV010000001">
    <property type="protein sequence ID" value="EAG9855419.1"/>
    <property type="molecule type" value="Genomic_DNA"/>
</dbReference>
<sequence>MRIWLQEIRKKNNKSQNDIAKEVGISRVTYTSYELGSRNPSVEVAKRIGKELGFKWTLFFETKCNEKKHVT</sequence>
<accession>A0A465RHA6</accession>
<dbReference type="SMART" id="SM00530">
    <property type="entry name" value="HTH_XRE"/>
    <property type="match status" value="1"/>
</dbReference>
<evidence type="ECO:0000313" key="2">
    <source>
        <dbReference type="Proteomes" id="UP000548826"/>
    </source>
</evidence>
<gene>
    <name evidence="1" type="ORF">D4C60_00255</name>
</gene>
<reference evidence="1 2" key="1">
    <citation type="submission" date="2019-04" db="EMBL/GenBank/DDBJ databases">
        <authorList>
            <person name="Ashton P.M."/>
            <person name="Dallman T."/>
            <person name="Nair S."/>
            <person name="De Pinna E."/>
            <person name="Peters T."/>
            <person name="Grant K."/>
        </authorList>
    </citation>
    <scope>NUCLEOTIDE SEQUENCE [LARGE SCALE GENOMIC DNA]</scope>
    <source>
        <strain evidence="1 2">429821</strain>
    </source>
</reference>
<dbReference type="GO" id="GO:0003677">
    <property type="term" value="F:DNA binding"/>
    <property type="evidence" value="ECO:0007669"/>
    <property type="project" value="InterPro"/>
</dbReference>
<comment type="caution">
    <text evidence="1">The sequence shown here is derived from an EMBL/GenBank/DDBJ whole genome shotgun (WGS) entry which is preliminary data.</text>
</comment>
<dbReference type="Gene3D" id="1.10.260.40">
    <property type="entry name" value="lambda repressor-like DNA-binding domains"/>
    <property type="match status" value="1"/>
</dbReference>
<dbReference type="Pfam" id="PF01381">
    <property type="entry name" value="HTH_3"/>
    <property type="match status" value="1"/>
</dbReference>
<dbReference type="CDD" id="cd00093">
    <property type="entry name" value="HTH_XRE"/>
    <property type="match status" value="1"/>
</dbReference>
<dbReference type="RefSeq" id="WP_077949657.1">
    <property type="nucleotide sequence ID" value="NZ_FFET01000001.1"/>
</dbReference>
<protein>
    <submittedName>
        <fullName evidence="1">XRE family transcriptional regulator</fullName>
    </submittedName>
</protein>
<dbReference type="InterPro" id="IPR001387">
    <property type="entry name" value="Cro/C1-type_HTH"/>
</dbReference>